<accession>A0A1X7VSS8</accession>
<dbReference type="InParanoid" id="A0A1X7VSS8"/>
<feature type="region of interest" description="Disordered" evidence="1">
    <location>
        <begin position="68"/>
        <end position="94"/>
    </location>
</feature>
<evidence type="ECO:0000313" key="2">
    <source>
        <dbReference type="EnsemblMetazoa" id="Aqu2.1.42890_001"/>
    </source>
</evidence>
<evidence type="ECO:0000256" key="1">
    <source>
        <dbReference type="SAM" id="MobiDB-lite"/>
    </source>
</evidence>
<sequence>MALGVPSGGAPVVPPGRTPAVPPAGAPVVPTAGAPVVPPTPALPLLHQQRQLIIAQLRAVNRHIYLNLPRRPGRGRGRGRRPRPQVGTKNYNFY</sequence>
<protein>
    <submittedName>
        <fullName evidence="2">Uncharacterized protein</fullName>
    </submittedName>
</protein>
<dbReference type="AlphaFoldDB" id="A0A1X7VSS8"/>
<dbReference type="EnsemblMetazoa" id="Aqu2.1.42890_001">
    <property type="protein sequence ID" value="Aqu2.1.42890_001"/>
    <property type="gene ID" value="Aqu2.1.42890"/>
</dbReference>
<reference evidence="2" key="1">
    <citation type="submission" date="2017-05" db="UniProtKB">
        <authorList>
            <consortium name="EnsemblMetazoa"/>
        </authorList>
    </citation>
    <scope>IDENTIFICATION</scope>
</reference>
<feature type="compositionally biased region" description="Basic residues" evidence="1">
    <location>
        <begin position="71"/>
        <end position="83"/>
    </location>
</feature>
<proteinExistence type="predicted"/>
<organism evidence="2">
    <name type="scientific">Amphimedon queenslandica</name>
    <name type="common">Sponge</name>
    <dbReference type="NCBI Taxonomy" id="400682"/>
    <lineage>
        <taxon>Eukaryota</taxon>
        <taxon>Metazoa</taxon>
        <taxon>Porifera</taxon>
        <taxon>Demospongiae</taxon>
        <taxon>Heteroscleromorpha</taxon>
        <taxon>Haplosclerida</taxon>
        <taxon>Niphatidae</taxon>
        <taxon>Amphimedon</taxon>
    </lineage>
</organism>
<name>A0A1X7VSS8_AMPQE</name>